<sequence length="173" mass="19892">MIFKAAVVNPMEIILLSLSEIQLDDLGRSLAVTSMIGYMIGLVDLKSGQIIHIDYNICFEKGKKLRVPGKVPYRLTQNLQNALGIAGLEGVFSLSSENVLKILFEKDALLRMFQIRKIEIRQNWITLGESINRTMNKLIQRINDINELEKNINEHDIKMNIMERRLDYFKTAL</sequence>
<dbReference type="InterPro" id="IPR011009">
    <property type="entry name" value="Kinase-like_dom_sf"/>
</dbReference>
<dbReference type="PANTHER" id="PTHR11139:SF119">
    <property type="entry name" value="SERINE_THREONINE-PROTEIN KINASE SMG1"/>
    <property type="match status" value="1"/>
</dbReference>
<keyword evidence="1" id="KW-0175">Coiled coil</keyword>
<dbReference type="InterPro" id="IPR050517">
    <property type="entry name" value="DDR_Repair_Kinase"/>
</dbReference>
<dbReference type="Proteomes" id="UP000676336">
    <property type="component" value="Unassembled WGS sequence"/>
</dbReference>
<gene>
    <name evidence="3" type="ORF">SMN809_LOCUS42863</name>
</gene>
<dbReference type="PANTHER" id="PTHR11139">
    <property type="entry name" value="ATAXIA TELANGIECTASIA MUTATED ATM -RELATED"/>
    <property type="match status" value="1"/>
</dbReference>
<dbReference type="PROSITE" id="PS50290">
    <property type="entry name" value="PI3_4_KINASE_3"/>
    <property type="match status" value="1"/>
</dbReference>
<dbReference type="GO" id="GO:0031931">
    <property type="term" value="C:TORC1 complex"/>
    <property type="evidence" value="ECO:0007669"/>
    <property type="project" value="TreeGrafter"/>
</dbReference>
<evidence type="ECO:0000313" key="3">
    <source>
        <dbReference type="EMBL" id="CAF4696175.1"/>
    </source>
</evidence>
<organism evidence="3 4">
    <name type="scientific">Rotaria magnacalcarata</name>
    <dbReference type="NCBI Taxonomy" id="392030"/>
    <lineage>
        <taxon>Eukaryota</taxon>
        <taxon>Metazoa</taxon>
        <taxon>Spiralia</taxon>
        <taxon>Gnathifera</taxon>
        <taxon>Rotifera</taxon>
        <taxon>Eurotatoria</taxon>
        <taxon>Bdelloidea</taxon>
        <taxon>Philodinida</taxon>
        <taxon>Philodinidae</taxon>
        <taxon>Rotaria</taxon>
    </lineage>
</organism>
<reference evidence="3" key="1">
    <citation type="submission" date="2021-02" db="EMBL/GenBank/DDBJ databases">
        <authorList>
            <person name="Nowell W R."/>
        </authorList>
    </citation>
    <scope>NUCLEOTIDE SEQUENCE</scope>
</reference>
<dbReference type="EMBL" id="CAJOBI010124851">
    <property type="protein sequence ID" value="CAF4696175.1"/>
    <property type="molecule type" value="Genomic_DNA"/>
</dbReference>
<evidence type="ECO:0000256" key="1">
    <source>
        <dbReference type="SAM" id="Coils"/>
    </source>
</evidence>
<dbReference type="AlphaFoldDB" id="A0A8S3ADB3"/>
<evidence type="ECO:0000313" key="4">
    <source>
        <dbReference type="Proteomes" id="UP000676336"/>
    </source>
</evidence>
<dbReference type="Pfam" id="PF00454">
    <property type="entry name" value="PI3_PI4_kinase"/>
    <property type="match status" value="1"/>
</dbReference>
<dbReference type="GO" id="GO:0005737">
    <property type="term" value="C:cytoplasm"/>
    <property type="evidence" value="ECO:0007669"/>
    <property type="project" value="TreeGrafter"/>
</dbReference>
<dbReference type="GO" id="GO:0016242">
    <property type="term" value="P:negative regulation of macroautophagy"/>
    <property type="evidence" value="ECO:0007669"/>
    <property type="project" value="TreeGrafter"/>
</dbReference>
<accession>A0A8S3ADB3</accession>
<dbReference type="Gene3D" id="1.10.1070.11">
    <property type="entry name" value="Phosphatidylinositol 3-/4-kinase, catalytic domain"/>
    <property type="match status" value="1"/>
</dbReference>
<name>A0A8S3ADB3_9BILA</name>
<dbReference type="GO" id="GO:0031932">
    <property type="term" value="C:TORC2 complex"/>
    <property type="evidence" value="ECO:0007669"/>
    <property type="project" value="TreeGrafter"/>
</dbReference>
<feature type="domain" description="PI3K/PI4K catalytic" evidence="2">
    <location>
        <begin position="1"/>
        <end position="167"/>
    </location>
</feature>
<feature type="coiled-coil region" evidence="1">
    <location>
        <begin position="131"/>
        <end position="165"/>
    </location>
</feature>
<proteinExistence type="predicted"/>
<dbReference type="GO" id="GO:0005634">
    <property type="term" value="C:nucleus"/>
    <property type="evidence" value="ECO:0007669"/>
    <property type="project" value="TreeGrafter"/>
</dbReference>
<dbReference type="SUPFAM" id="SSF56112">
    <property type="entry name" value="Protein kinase-like (PK-like)"/>
    <property type="match status" value="1"/>
</dbReference>
<evidence type="ECO:0000259" key="2">
    <source>
        <dbReference type="PROSITE" id="PS50290"/>
    </source>
</evidence>
<dbReference type="GO" id="GO:0004674">
    <property type="term" value="F:protein serine/threonine kinase activity"/>
    <property type="evidence" value="ECO:0007669"/>
    <property type="project" value="TreeGrafter"/>
</dbReference>
<comment type="caution">
    <text evidence="3">The sequence shown here is derived from an EMBL/GenBank/DDBJ whole genome shotgun (WGS) entry which is preliminary data.</text>
</comment>
<dbReference type="GO" id="GO:0031929">
    <property type="term" value="P:TOR signaling"/>
    <property type="evidence" value="ECO:0007669"/>
    <property type="project" value="TreeGrafter"/>
</dbReference>
<protein>
    <recommendedName>
        <fullName evidence="2">PI3K/PI4K catalytic domain-containing protein</fullName>
    </recommendedName>
</protein>
<dbReference type="InterPro" id="IPR036940">
    <property type="entry name" value="PI3/4_kinase_cat_sf"/>
</dbReference>
<dbReference type="InterPro" id="IPR000403">
    <property type="entry name" value="PI3/4_kinase_cat_dom"/>
</dbReference>